<evidence type="ECO:0000259" key="3">
    <source>
        <dbReference type="Pfam" id="PF02698"/>
    </source>
</evidence>
<sequence length="377" mass="40675">MRLALLLCMALAAIQPVFAATAEDRVIAALGKRLFPVVAAMDRSQAGAEVRSMLAERGHRLAACADDAPCKVAASAWKEDEIGLVSEMAATDGASAEARERRDAVRRELAGLNAILDVYGKGGTPRYPEIDGPIGKKGSQRLAADIAVAASIGEVGRDEAVAAFDPSIGLALALIDVNDRLDAIAFEPFDGGFNSDAFQRAGKLDWSRYRYTSIIVLGAGPEDLLTPLSARGKLHIKVAAQRYFNGLAPFIIVSGAAVHPRETRFVEAVEMRRALIERYGVPAHAIVIEPYARHTTTNLRNSARLLMSMKAPMDRDALVLSDPRHIDAVESAEFIARNQRELGYQPGKVGERTSPFDIVFRPSPDAARVDPLDPLDP</sequence>
<dbReference type="Proteomes" id="UP001566331">
    <property type="component" value="Unassembled WGS sequence"/>
</dbReference>
<dbReference type="RefSeq" id="WP_370563961.1">
    <property type="nucleotide sequence ID" value="NZ_JBFWIB010000005.1"/>
</dbReference>
<keyword evidence="2" id="KW-0732">Signal</keyword>
<evidence type="ECO:0000256" key="1">
    <source>
        <dbReference type="SAM" id="MobiDB-lite"/>
    </source>
</evidence>
<comment type="caution">
    <text evidence="4">The sequence shown here is derived from an EMBL/GenBank/DDBJ whole genome shotgun (WGS) entry which is preliminary data.</text>
</comment>
<dbReference type="InterPro" id="IPR014729">
    <property type="entry name" value="Rossmann-like_a/b/a_fold"/>
</dbReference>
<evidence type="ECO:0000256" key="2">
    <source>
        <dbReference type="SAM" id="SignalP"/>
    </source>
</evidence>
<feature type="signal peptide" evidence="2">
    <location>
        <begin position="1"/>
        <end position="19"/>
    </location>
</feature>
<reference evidence="4 5" key="1">
    <citation type="submission" date="2024-07" db="EMBL/GenBank/DDBJ databases">
        <title>Luteimonas salilacus sp. nov., isolated from the shore soil of Salt Lake in Tibet of China.</title>
        <authorList>
            <person name="Zhang X."/>
            <person name="Li A."/>
        </authorList>
    </citation>
    <scope>NUCLEOTIDE SEQUENCE [LARGE SCALE GENOMIC DNA]</scope>
    <source>
        <strain evidence="4 5">B3-2-R+30</strain>
    </source>
</reference>
<feature type="chain" id="PRO_5046161648" evidence="2">
    <location>
        <begin position="20"/>
        <end position="377"/>
    </location>
</feature>
<keyword evidence="5" id="KW-1185">Reference proteome</keyword>
<evidence type="ECO:0000313" key="4">
    <source>
        <dbReference type="EMBL" id="MEZ0474640.1"/>
    </source>
</evidence>
<protein>
    <submittedName>
        <fullName evidence="4">YdcF family protein</fullName>
    </submittedName>
</protein>
<dbReference type="CDD" id="cd06259">
    <property type="entry name" value="YdcF-like"/>
    <property type="match status" value="1"/>
</dbReference>
<dbReference type="Pfam" id="PF02698">
    <property type="entry name" value="DUF218"/>
    <property type="match status" value="1"/>
</dbReference>
<dbReference type="InterPro" id="IPR003848">
    <property type="entry name" value="DUF218"/>
</dbReference>
<organism evidence="4 5">
    <name type="scientific">Luteimonas salinilitoris</name>
    <dbReference type="NCBI Taxonomy" id="3237697"/>
    <lineage>
        <taxon>Bacteria</taxon>
        <taxon>Pseudomonadati</taxon>
        <taxon>Pseudomonadota</taxon>
        <taxon>Gammaproteobacteria</taxon>
        <taxon>Lysobacterales</taxon>
        <taxon>Lysobacteraceae</taxon>
        <taxon>Luteimonas</taxon>
    </lineage>
</organism>
<evidence type="ECO:0000313" key="5">
    <source>
        <dbReference type="Proteomes" id="UP001566331"/>
    </source>
</evidence>
<dbReference type="Gene3D" id="3.40.50.620">
    <property type="entry name" value="HUPs"/>
    <property type="match status" value="1"/>
</dbReference>
<accession>A0ABV4HPH9</accession>
<dbReference type="EMBL" id="JBFWIC010000008">
    <property type="protein sequence ID" value="MEZ0474640.1"/>
    <property type="molecule type" value="Genomic_DNA"/>
</dbReference>
<name>A0ABV4HPH9_9GAMM</name>
<feature type="domain" description="DUF218" evidence="3">
    <location>
        <begin position="213"/>
        <end position="326"/>
    </location>
</feature>
<feature type="region of interest" description="Disordered" evidence="1">
    <location>
        <begin position="353"/>
        <end position="377"/>
    </location>
</feature>
<gene>
    <name evidence="4" type="ORF">AB6713_08410</name>
</gene>
<proteinExistence type="predicted"/>